<accession>A0A482XIU8</accession>
<protein>
    <submittedName>
        <fullName evidence="2">Uncharacterized protein</fullName>
    </submittedName>
</protein>
<feature type="region of interest" description="Disordered" evidence="1">
    <location>
        <begin position="77"/>
        <end position="98"/>
    </location>
</feature>
<evidence type="ECO:0000313" key="2">
    <source>
        <dbReference type="EMBL" id="RZF45211.1"/>
    </source>
</evidence>
<gene>
    <name evidence="2" type="ORF">LSTR_LSTR016885</name>
</gene>
<sequence>MCQQEVTPAVYYREEDTGDITYCVLENLKTEIEIIDDHELEAINELPAVEEDMSVNQPSLPVYSSWSGVEEIVQSTDPSLSLELTSQNNTAEDNSSER</sequence>
<dbReference type="AlphaFoldDB" id="A0A482XIU8"/>
<comment type="caution">
    <text evidence="2">The sequence shown here is derived from an EMBL/GenBank/DDBJ whole genome shotgun (WGS) entry which is preliminary data.</text>
</comment>
<name>A0A482XIU8_LAOST</name>
<organism evidence="2 3">
    <name type="scientific">Laodelphax striatellus</name>
    <name type="common">Small brown planthopper</name>
    <name type="synonym">Delphax striatella</name>
    <dbReference type="NCBI Taxonomy" id="195883"/>
    <lineage>
        <taxon>Eukaryota</taxon>
        <taxon>Metazoa</taxon>
        <taxon>Ecdysozoa</taxon>
        <taxon>Arthropoda</taxon>
        <taxon>Hexapoda</taxon>
        <taxon>Insecta</taxon>
        <taxon>Pterygota</taxon>
        <taxon>Neoptera</taxon>
        <taxon>Paraneoptera</taxon>
        <taxon>Hemiptera</taxon>
        <taxon>Auchenorrhyncha</taxon>
        <taxon>Fulgoroidea</taxon>
        <taxon>Delphacidae</taxon>
        <taxon>Criomorphinae</taxon>
        <taxon>Laodelphax</taxon>
    </lineage>
</organism>
<feature type="non-terminal residue" evidence="2">
    <location>
        <position position="98"/>
    </location>
</feature>
<dbReference type="InParanoid" id="A0A482XIU8"/>
<reference evidence="2 3" key="1">
    <citation type="journal article" date="2017" name="Gigascience">
        <title>Genome sequence of the small brown planthopper, Laodelphax striatellus.</title>
        <authorList>
            <person name="Zhu J."/>
            <person name="Jiang F."/>
            <person name="Wang X."/>
            <person name="Yang P."/>
            <person name="Bao Y."/>
            <person name="Zhao W."/>
            <person name="Wang W."/>
            <person name="Lu H."/>
            <person name="Wang Q."/>
            <person name="Cui N."/>
            <person name="Li J."/>
            <person name="Chen X."/>
            <person name="Luo L."/>
            <person name="Yu J."/>
            <person name="Kang L."/>
            <person name="Cui F."/>
        </authorList>
    </citation>
    <scope>NUCLEOTIDE SEQUENCE [LARGE SCALE GENOMIC DNA]</scope>
    <source>
        <strain evidence="2">Lst14</strain>
    </source>
</reference>
<proteinExistence type="predicted"/>
<keyword evidence="3" id="KW-1185">Reference proteome</keyword>
<dbReference type="EMBL" id="QKKF02009685">
    <property type="protein sequence ID" value="RZF45211.1"/>
    <property type="molecule type" value="Genomic_DNA"/>
</dbReference>
<evidence type="ECO:0000256" key="1">
    <source>
        <dbReference type="SAM" id="MobiDB-lite"/>
    </source>
</evidence>
<dbReference type="Proteomes" id="UP000291343">
    <property type="component" value="Unassembled WGS sequence"/>
</dbReference>
<evidence type="ECO:0000313" key="3">
    <source>
        <dbReference type="Proteomes" id="UP000291343"/>
    </source>
</evidence>